<dbReference type="Proteomes" id="UP000029725">
    <property type="component" value="Unassembled WGS sequence"/>
</dbReference>
<dbReference type="GeneID" id="25260959"/>
<name>A0A098VM55_9MICR</name>
<dbReference type="HOGENOM" id="CLU_030571_4_1_1"/>
<dbReference type="Pfam" id="PF00753">
    <property type="entry name" value="Lactamase_B"/>
    <property type="match status" value="1"/>
</dbReference>
<dbReference type="VEuPathDB" id="MicrosporidiaDB:DI09_85p40"/>
<dbReference type="UniPathway" id="UPA00619">
    <property type="reaction ID" value="UER00676"/>
</dbReference>
<gene>
    <name evidence="7" type="ORF">DI09_85p40</name>
</gene>
<dbReference type="EMBL" id="JMKJ01000596">
    <property type="protein sequence ID" value="KGG50153.1"/>
    <property type="molecule type" value="Genomic_DNA"/>
</dbReference>
<reference evidence="7 8" key="1">
    <citation type="submission" date="2014-04" db="EMBL/GenBank/DDBJ databases">
        <title>A new species of microsporidia sheds light on the evolution of extreme parasitism.</title>
        <authorList>
            <person name="Haag K.L."/>
            <person name="James T.Y."/>
            <person name="Larsson R."/>
            <person name="Schaer T.M."/>
            <person name="Refardt D."/>
            <person name="Pombert J.-F."/>
            <person name="Ebert D."/>
        </authorList>
    </citation>
    <scope>NUCLEOTIDE SEQUENCE [LARGE SCALE GENOMIC DNA]</scope>
    <source>
        <strain evidence="7 8">UGP3</strain>
        <tissue evidence="7">Spores</tissue>
    </source>
</reference>
<keyword evidence="8" id="KW-1185">Reference proteome</keyword>
<protein>
    <submittedName>
        <fullName evidence="7">Putative mitochondrial hydroxyacylglutathione hydrolase</fullName>
    </submittedName>
</protein>
<evidence type="ECO:0000313" key="7">
    <source>
        <dbReference type="EMBL" id="KGG50153.1"/>
    </source>
</evidence>
<dbReference type="AlphaFoldDB" id="A0A098VM55"/>
<comment type="cofactor">
    <cofactor evidence="1">
        <name>Zn(2+)</name>
        <dbReference type="ChEBI" id="CHEBI:29105"/>
    </cofactor>
</comment>
<dbReference type="InterPro" id="IPR032282">
    <property type="entry name" value="HAGH_C"/>
</dbReference>
<accession>A0A098VM55</accession>
<evidence type="ECO:0000256" key="2">
    <source>
        <dbReference type="ARBA" id="ARBA00006759"/>
    </source>
</evidence>
<dbReference type="SUPFAM" id="SSF56281">
    <property type="entry name" value="Metallo-hydrolase/oxidoreductase"/>
    <property type="match status" value="1"/>
</dbReference>
<dbReference type="Gene3D" id="3.60.15.10">
    <property type="entry name" value="Ribonuclease Z/Hydroxyacylglutathione hydrolase-like"/>
    <property type="match status" value="1"/>
</dbReference>
<organism evidence="7 8">
    <name type="scientific">Mitosporidium daphniae</name>
    <dbReference type="NCBI Taxonomy" id="1485682"/>
    <lineage>
        <taxon>Eukaryota</taxon>
        <taxon>Fungi</taxon>
        <taxon>Fungi incertae sedis</taxon>
        <taxon>Microsporidia</taxon>
        <taxon>Mitosporidium</taxon>
    </lineage>
</organism>
<comment type="similarity">
    <text evidence="2">Belongs to the metallo-beta-lactamase superfamily. Glyoxalase II family.</text>
</comment>
<dbReference type="GO" id="GO:0046872">
    <property type="term" value="F:metal ion binding"/>
    <property type="evidence" value="ECO:0007669"/>
    <property type="project" value="UniProtKB-KW"/>
</dbReference>
<dbReference type="InterPro" id="IPR036866">
    <property type="entry name" value="RibonucZ/Hydroxyglut_hydro"/>
</dbReference>
<keyword evidence="4 7" id="KW-0378">Hydrolase</keyword>
<evidence type="ECO:0000256" key="3">
    <source>
        <dbReference type="ARBA" id="ARBA00022723"/>
    </source>
</evidence>
<dbReference type="Pfam" id="PF16123">
    <property type="entry name" value="HAGH_C"/>
    <property type="match status" value="1"/>
</dbReference>
<dbReference type="InterPro" id="IPR001279">
    <property type="entry name" value="Metallo-B-lactamas"/>
</dbReference>
<dbReference type="RefSeq" id="XP_013236592.1">
    <property type="nucleotide sequence ID" value="XM_013381138.1"/>
</dbReference>
<comment type="caution">
    <text evidence="7">The sequence shown here is derived from an EMBL/GenBank/DDBJ whole genome shotgun (WGS) entry which is preliminary data.</text>
</comment>
<feature type="domain" description="Metallo-beta-lactamase" evidence="6">
    <location>
        <begin position="18"/>
        <end position="192"/>
    </location>
</feature>
<evidence type="ECO:0000256" key="1">
    <source>
        <dbReference type="ARBA" id="ARBA00001947"/>
    </source>
</evidence>
<evidence type="ECO:0000256" key="4">
    <source>
        <dbReference type="ARBA" id="ARBA00022801"/>
    </source>
</evidence>
<dbReference type="PANTHER" id="PTHR11935">
    <property type="entry name" value="BETA LACTAMASE DOMAIN"/>
    <property type="match status" value="1"/>
</dbReference>
<sequence>MSYVKPSLVNVCAVCSPFCIGLLVDPVQPKLILDQLKTLGISDYSIKGILTTHHHDDHSGGNIEMLGLIPYRVPVYGGDSRIPALSHHLWENVEFPFPSAFNSVSSNQTDVGSFRMLTLLTPGHTKRSICYAIFSTEPGEAMHLFTGDTLFLSGCGRFFDGCVPQEMLYSLRLLKSLSTSIAPNKILVYPGHEYTLNNVSFALTVDPLNCDLQEQFRFIKGLKNPVSVPGTLETELKTNPFLRVE</sequence>
<evidence type="ECO:0000313" key="8">
    <source>
        <dbReference type="Proteomes" id="UP000029725"/>
    </source>
</evidence>
<evidence type="ECO:0000259" key="6">
    <source>
        <dbReference type="SMART" id="SM00849"/>
    </source>
</evidence>
<dbReference type="InterPro" id="IPR035680">
    <property type="entry name" value="Clx_II_MBL"/>
</dbReference>
<dbReference type="GO" id="GO:0016787">
    <property type="term" value="F:hydrolase activity"/>
    <property type="evidence" value="ECO:0007669"/>
    <property type="project" value="UniProtKB-KW"/>
</dbReference>
<dbReference type="PANTHER" id="PTHR11935:SF116">
    <property type="entry name" value="HYDROLASE PNKD-RELATED"/>
    <property type="match status" value="1"/>
</dbReference>
<keyword evidence="3" id="KW-0479">Metal-binding</keyword>
<proteinExistence type="inferred from homology"/>
<dbReference type="SMART" id="SM00849">
    <property type="entry name" value="Lactamase_B"/>
    <property type="match status" value="1"/>
</dbReference>
<keyword evidence="5" id="KW-0862">Zinc</keyword>
<dbReference type="OrthoDB" id="515692at2759"/>
<evidence type="ECO:0000256" key="5">
    <source>
        <dbReference type="ARBA" id="ARBA00022833"/>
    </source>
</evidence>
<dbReference type="CDD" id="cd07723">
    <property type="entry name" value="hydroxyacylglutathione_hydrolase_MBL-fold"/>
    <property type="match status" value="1"/>
</dbReference>